<dbReference type="AlphaFoldDB" id="A0A2A9DYU4"/>
<dbReference type="Gene3D" id="1.10.30.50">
    <property type="match status" value="1"/>
</dbReference>
<comment type="caution">
    <text evidence="3">The sequence shown here is derived from an EMBL/GenBank/DDBJ whole genome shotgun (WGS) entry which is preliminary data.</text>
</comment>
<evidence type="ECO:0000259" key="2">
    <source>
        <dbReference type="SMART" id="SM00507"/>
    </source>
</evidence>
<protein>
    <submittedName>
        <fullName evidence="3">Uncharacterized protein DUF222</fullName>
    </submittedName>
</protein>
<keyword evidence="4" id="KW-1185">Reference proteome</keyword>
<evidence type="ECO:0000256" key="1">
    <source>
        <dbReference type="SAM" id="MobiDB-lite"/>
    </source>
</evidence>
<accession>A0A2A9DYU4</accession>
<evidence type="ECO:0000313" key="4">
    <source>
        <dbReference type="Proteomes" id="UP000221369"/>
    </source>
</evidence>
<proteinExistence type="predicted"/>
<dbReference type="Proteomes" id="UP000221369">
    <property type="component" value="Unassembled WGS sequence"/>
</dbReference>
<dbReference type="Pfam" id="PF02720">
    <property type="entry name" value="DUF222"/>
    <property type="match status" value="1"/>
</dbReference>
<reference evidence="3 4" key="1">
    <citation type="submission" date="2017-10" db="EMBL/GenBank/DDBJ databases">
        <title>Sequencing the genomes of 1000 actinobacteria strains.</title>
        <authorList>
            <person name="Klenk H.-P."/>
        </authorList>
    </citation>
    <scope>NUCLEOTIDE SEQUENCE [LARGE SCALE GENOMIC DNA]</scope>
    <source>
        <strain evidence="3 4">DSM 21798</strain>
    </source>
</reference>
<dbReference type="EMBL" id="PDJE01000001">
    <property type="protein sequence ID" value="PFG31858.1"/>
    <property type="molecule type" value="Genomic_DNA"/>
</dbReference>
<dbReference type="CDD" id="cd00085">
    <property type="entry name" value="HNHc"/>
    <property type="match status" value="1"/>
</dbReference>
<sequence length="423" mass="45440">MRGIYGMLQDALAHPGVFIPMRDGATRADLDAEAEGWVRSSLAQEIGAAIGVTKGHAQGLLNDAEFLCEKLSSTFGALEAGEITRQHVDAMLRQAVSLDAGEAAAFEAEALPKAMVQSATQFARAAVKIREGLFPETITERRTEAVKQRRVECYGTQDGMAVLSLYGPVEVVQSLVNAATRTARALKTAGDDRTLAQIEADTIVDALLKGFTTDGPKPGVGASGVGADRLGGIRPTVHVTVPVMTLLGHSDEPGQLDGYGPIAPTIARELAARAPSFTRLLTHPETGAVLSVGRDSYAVPADLKRTVRLRDETCTGIGCDRPATICDLDHIEQWQHGGETKLSNLQPGCEQHHMLRHHTLWQVHTNGDQIEWVSPLGITYQVPRTSNVQFLETTNEAESEAGVEDANAADNDEREALVEEPLF</sequence>
<dbReference type="SMART" id="SM00507">
    <property type="entry name" value="HNHc"/>
    <property type="match status" value="1"/>
</dbReference>
<feature type="region of interest" description="Disordered" evidence="1">
    <location>
        <begin position="394"/>
        <end position="423"/>
    </location>
</feature>
<dbReference type="InterPro" id="IPR003615">
    <property type="entry name" value="HNH_nuc"/>
</dbReference>
<evidence type="ECO:0000313" key="3">
    <source>
        <dbReference type="EMBL" id="PFG31858.1"/>
    </source>
</evidence>
<dbReference type="InterPro" id="IPR003870">
    <property type="entry name" value="DUF222"/>
</dbReference>
<feature type="domain" description="HNH nuclease" evidence="2">
    <location>
        <begin position="302"/>
        <end position="354"/>
    </location>
</feature>
<gene>
    <name evidence="3" type="ORF">ATJ78_2840</name>
</gene>
<organism evidence="3 4">
    <name type="scientific">Paramicrobacterium agarici</name>
    <dbReference type="NCBI Taxonomy" id="630514"/>
    <lineage>
        <taxon>Bacteria</taxon>
        <taxon>Bacillati</taxon>
        <taxon>Actinomycetota</taxon>
        <taxon>Actinomycetes</taxon>
        <taxon>Micrococcales</taxon>
        <taxon>Microbacteriaceae</taxon>
        <taxon>Paramicrobacterium</taxon>
    </lineage>
</organism>
<name>A0A2A9DYU4_9MICO</name>